<evidence type="ECO:0000313" key="2">
    <source>
        <dbReference type="Proteomes" id="UP001596410"/>
    </source>
</evidence>
<protein>
    <submittedName>
        <fullName evidence="1">Uncharacterized protein</fullName>
    </submittedName>
</protein>
<dbReference type="EMBL" id="JBHSZV010000010">
    <property type="protein sequence ID" value="MFC7060882.1"/>
    <property type="molecule type" value="Genomic_DNA"/>
</dbReference>
<organism evidence="1 2">
    <name type="scientific">Halobacillus seohaensis</name>
    <dbReference type="NCBI Taxonomy" id="447421"/>
    <lineage>
        <taxon>Bacteria</taxon>
        <taxon>Bacillati</taxon>
        <taxon>Bacillota</taxon>
        <taxon>Bacilli</taxon>
        <taxon>Bacillales</taxon>
        <taxon>Bacillaceae</taxon>
        <taxon>Halobacillus</taxon>
    </lineage>
</organism>
<sequence length="125" mass="14514">MVEIMIIRAEKEIGMGCCGGICEEGIVNMSNEFKHHDDDREQMGQLYQRLDEKYGEQIHITFLDPRNLFALAGYFIKQVKNHHISPLEALKNFSSHIRYNALFINGQYSEKSQNYDTLINDMLQA</sequence>
<accession>A0ABW2EF79</accession>
<name>A0ABW2EF79_9BACI</name>
<reference evidence="2" key="1">
    <citation type="journal article" date="2019" name="Int. J. Syst. Evol. Microbiol.">
        <title>The Global Catalogue of Microorganisms (GCM) 10K type strain sequencing project: providing services to taxonomists for standard genome sequencing and annotation.</title>
        <authorList>
            <consortium name="The Broad Institute Genomics Platform"/>
            <consortium name="The Broad Institute Genome Sequencing Center for Infectious Disease"/>
            <person name="Wu L."/>
            <person name="Ma J."/>
        </authorList>
    </citation>
    <scope>NUCLEOTIDE SEQUENCE [LARGE SCALE GENOMIC DNA]</scope>
    <source>
        <strain evidence="2">CGMCC 4.1621</strain>
    </source>
</reference>
<comment type="caution">
    <text evidence="1">The sequence shown here is derived from an EMBL/GenBank/DDBJ whole genome shotgun (WGS) entry which is preliminary data.</text>
</comment>
<dbReference type="RefSeq" id="WP_204708763.1">
    <property type="nucleotide sequence ID" value="NZ_JBHSZV010000010.1"/>
</dbReference>
<keyword evidence="2" id="KW-1185">Reference proteome</keyword>
<dbReference type="Proteomes" id="UP001596410">
    <property type="component" value="Unassembled WGS sequence"/>
</dbReference>
<proteinExistence type="predicted"/>
<gene>
    <name evidence="1" type="ORF">ACFQIC_03230</name>
</gene>
<evidence type="ECO:0000313" key="1">
    <source>
        <dbReference type="EMBL" id="MFC7060882.1"/>
    </source>
</evidence>